<name>A0AAD4RY22_9MAGN</name>
<protein>
    <submittedName>
        <fullName evidence="1">Uncharacterized protein</fullName>
    </submittedName>
</protein>
<dbReference type="AlphaFoldDB" id="A0AAD4RY22"/>
<comment type="caution">
    <text evidence="1">The sequence shown here is derived from an EMBL/GenBank/DDBJ whole genome shotgun (WGS) entry which is preliminary data.</text>
</comment>
<proteinExistence type="predicted"/>
<evidence type="ECO:0000313" key="1">
    <source>
        <dbReference type="EMBL" id="KAI3842287.1"/>
    </source>
</evidence>
<feature type="non-terminal residue" evidence="1">
    <location>
        <position position="58"/>
    </location>
</feature>
<dbReference type="EMBL" id="JAJJMB010017069">
    <property type="protein sequence ID" value="KAI3842287.1"/>
    <property type="molecule type" value="Genomic_DNA"/>
</dbReference>
<gene>
    <name evidence="1" type="ORF">MKW98_026077</name>
</gene>
<keyword evidence="2" id="KW-1185">Reference proteome</keyword>
<organism evidence="1 2">
    <name type="scientific">Papaver atlanticum</name>
    <dbReference type="NCBI Taxonomy" id="357466"/>
    <lineage>
        <taxon>Eukaryota</taxon>
        <taxon>Viridiplantae</taxon>
        <taxon>Streptophyta</taxon>
        <taxon>Embryophyta</taxon>
        <taxon>Tracheophyta</taxon>
        <taxon>Spermatophyta</taxon>
        <taxon>Magnoliopsida</taxon>
        <taxon>Ranunculales</taxon>
        <taxon>Papaveraceae</taxon>
        <taxon>Papaveroideae</taxon>
        <taxon>Papaver</taxon>
    </lineage>
</organism>
<evidence type="ECO:0000313" key="2">
    <source>
        <dbReference type="Proteomes" id="UP001202328"/>
    </source>
</evidence>
<accession>A0AAD4RY22</accession>
<reference evidence="1" key="1">
    <citation type="submission" date="2022-04" db="EMBL/GenBank/DDBJ databases">
        <title>A functionally conserved STORR gene fusion in Papaver species that diverged 16.8 million years ago.</title>
        <authorList>
            <person name="Catania T."/>
        </authorList>
    </citation>
    <scope>NUCLEOTIDE SEQUENCE</scope>
    <source>
        <strain evidence="1">S-188037</strain>
    </source>
</reference>
<dbReference type="Proteomes" id="UP001202328">
    <property type="component" value="Unassembled WGS sequence"/>
</dbReference>
<feature type="non-terminal residue" evidence="1">
    <location>
        <position position="1"/>
    </location>
</feature>
<sequence>SSENKKFTEEIHKLATEALKEQIQMTACILASPPEEHQLQMVASRNSSREEMLQRKIF</sequence>